<evidence type="ECO:0000313" key="3">
    <source>
        <dbReference type="Proteomes" id="UP000256709"/>
    </source>
</evidence>
<dbReference type="PROSITE" id="PS50895">
    <property type="entry name" value="SURF1"/>
    <property type="match status" value="1"/>
</dbReference>
<accession>A0A3E0VCA6</accession>
<dbReference type="AlphaFoldDB" id="A0A3E0VCA6"/>
<dbReference type="GO" id="GO:0005886">
    <property type="term" value="C:plasma membrane"/>
    <property type="evidence" value="ECO:0007669"/>
    <property type="project" value="UniProtKB-SubCell"/>
</dbReference>
<protein>
    <recommendedName>
        <fullName evidence="1">SURF1-like protein</fullName>
    </recommendedName>
</protein>
<dbReference type="OrthoDB" id="3266379at2"/>
<dbReference type="Pfam" id="PF02104">
    <property type="entry name" value="SURF1"/>
    <property type="match status" value="1"/>
</dbReference>
<evidence type="ECO:0000313" key="2">
    <source>
        <dbReference type="EMBL" id="RFA07295.1"/>
    </source>
</evidence>
<feature type="transmembrane region" description="Helical" evidence="1">
    <location>
        <begin position="25"/>
        <end position="45"/>
    </location>
</feature>
<dbReference type="Proteomes" id="UP000256709">
    <property type="component" value="Unassembled WGS sequence"/>
</dbReference>
<keyword evidence="1" id="KW-0472">Membrane</keyword>
<reference evidence="2 3" key="1">
    <citation type="submission" date="2017-04" db="EMBL/GenBank/DDBJ databases">
        <title>Comparative genome analysis of Subtercola boreus.</title>
        <authorList>
            <person name="Cho Y.-J."/>
            <person name="Cho A."/>
            <person name="Kim O.-S."/>
            <person name="Lee J.-I."/>
        </authorList>
    </citation>
    <scope>NUCLEOTIDE SEQUENCE [LARGE SCALE GENOMIC DNA]</scope>
    <source>
        <strain evidence="2 3">P27444</strain>
    </source>
</reference>
<gene>
    <name evidence="2" type="ORF">B7R21_13830</name>
</gene>
<keyword evidence="1" id="KW-0812">Transmembrane</keyword>
<keyword evidence="1" id="KW-1133">Transmembrane helix</keyword>
<dbReference type="EMBL" id="NBXA01000026">
    <property type="protein sequence ID" value="RFA07295.1"/>
    <property type="molecule type" value="Genomic_DNA"/>
</dbReference>
<name>A0A3E0VCA6_9MICO</name>
<dbReference type="InterPro" id="IPR002994">
    <property type="entry name" value="Surf1/Shy1"/>
</dbReference>
<feature type="transmembrane region" description="Helical" evidence="1">
    <location>
        <begin position="239"/>
        <end position="260"/>
    </location>
</feature>
<comment type="subcellular location">
    <subcellularLocation>
        <location evidence="1">Cell membrane</location>
        <topology evidence="1">Multi-pass membrane protein</topology>
    </subcellularLocation>
</comment>
<proteinExistence type="inferred from homology"/>
<evidence type="ECO:0000256" key="1">
    <source>
        <dbReference type="RuleBase" id="RU363076"/>
    </source>
</evidence>
<dbReference type="RefSeq" id="WP_116283844.1">
    <property type="nucleotide sequence ID" value="NZ_NBXA01000026.1"/>
</dbReference>
<organism evidence="2 3">
    <name type="scientific">Subtercola boreus</name>
    <dbReference type="NCBI Taxonomy" id="120213"/>
    <lineage>
        <taxon>Bacteria</taxon>
        <taxon>Bacillati</taxon>
        <taxon>Actinomycetota</taxon>
        <taxon>Actinomycetes</taxon>
        <taxon>Micrococcales</taxon>
        <taxon>Microbacteriaceae</taxon>
        <taxon>Subtercola</taxon>
    </lineage>
</organism>
<keyword evidence="1" id="KW-1003">Cell membrane</keyword>
<sequence>MTRTSETPVTDSPVTVFGVMRRPKWIWALVLALVIAAIFAALGQWQLSRAVTSNGPNPNATTEIAKPLDQTATAGAAVQEAQDGQMVTAEGALVAPDFTIVANRLNGGVLGYWVVGRFDLSVAQSGGSQTSVAVALGWSDDRSKAETAARTLNQTSGFPAEEMLGRYVGSDGPEIKDSEGRVAGDRVMSTMSIASLINVWTDFPDTATVYGGYIVASTPVDGLAAIDSPIPQRTTELNWLNIFYAVEWVIFAGFAIFFWYRLVRDAWEREREEAEVESTHAT</sequence>
<comment type="caution">
    <text evidence="2">The sequence shown here is derived from an EMBL/GenBank/DDBJ whole genome shotgun (WGS) entry which is preliminary data.</text>
</comment>
<comment type="similarity">
    <text evidence="1">Belongs to the SURF1 family.</text>
</comment>